<reference evidence="5" key="1">
    <citation type="journal article" date="2014" name="Int. J. Syst. Evol. Microbiol.">
        <title>Complete genome sequence of Corynebacterium casei LMG S-19264T (=DSM 44701T), isolated from a smear-ripened cheese.</title>
        <authorList>
            <consortium name="US DOE Joint Genome Institute (JGI-PGF)"/>
            <person name="Walter F."/>
            <person name="Albersmeier A."/>
            <person name="Kalinowski J."/>
            <person name="Ruckert C."/>
        </authorList>
    </citation>
    <scope>NUCLEOTIDE SEQUENCE</scope>
    <source>
        <strain evidence="5">CGMCC 1.12160</strain>
    </source>
</reference>
<gene>
    <name evidence="5" type="primary">hup</name>
    <name evidence="5" type="ORF">GCM10011366_18030</name>
</gene>
<name>A0A917F4V8_9MICO</name>
<evidence type="ECO:0000313" key="5">
    <source>
        <dbReference type="EMBL" id="GGF50588.1"/>
    </source>
</evidence>
<evidence type="ECO:0000256" key="2">
    <source>
        <dbReference type="ARBA" id="ARBA00023125"/>
    </source>
</evidence>
<reference evidence="5" key="2">
    <citation type="submission" date="2020-09" db="EMBL/GenBank/DDBJ databases">
        <authorList>
            <person name="Sun Q."/>
            <person name="Zhou Y."/>
        </authorList>
    </citation>
    <scope>NUCLEOTIDE SEQUENCE</scope>
    <source>
        <strain evidence="5">CGMCC 1.12160</strain>
    </source>
</reference>
<keyword evidence="1" id="KW-0226">DNA condensation</keyword>
<dbReference type="RefSeq" id="WP_188429988.1">
    <property type="nucleotide sequence ID" value="NZ_BAABKH010000001.1"/>
</dbReference>
<comment type="caution">
    <text evidence="5">The sequence shown here is derived from an EMBL/GenBank/DDBJ whole genome shotgun (WGS) entry which is preliminary data.</text>
</comment>
<dbReference type="Pfam" id="PF00216">
    <property type="entry name" value="Bac_DNA_binding"/>
    <property type="match status" value="1"/>
</dbReference>
<evidence type="ECO:0000313" key="6">
    <source>
        <dbReference type="Proteomes" id="UP000605670"/>
    </source>
</evidence>
<feature type="compositionally biased region" description="Low complexity" evidence="4">
    <location>
        <begin position="129"/>
        <end position="188"/>
    </location>
</feature>
<dbReference type="InterPro" id="IPR000119">
    <property type="entry name" value="Hist_DNA-bd"/>
</dbReference>
<dbReference type="InterPro" id="IPR010992">
    <property type="entry name" value="IHF-like_DNA-bd_dom_sf"/>
</dbReference>
<dbReference type="PANTHER" id="PTHR33175">
    <property type="entry name" value="DNA-BINDING PROTEIN HU"/>
    <property type="match status" value="1"/>
</dbReference>
<dbReference type="CDD" id="cd13831">
    <property type="entry name" value="HU"/>
    <property type="match status" value="1"/>
</dbReference>
<feature type="compositionally biased region" description="Basic residues" evidence="4">
    <location>
        <begin position="251"/>
        <end position="264"/>
    </location>
</feature>
<accession>A0A917F4V8</accession>
<dbReference type="Proteomes" id="UP000605670">
    <property type="component" value="Unassembled WGS sequence"/>
</dbReference>
<proteinExistence type="inferred from homology"/>
<protein>
    <submittedName>
        <fullName evidence="5">DNA-binding protein HU</fullName>
    </submittedName>
</protein>
<dbReference type="PRINTS" id="PR01727">
    <property type="entry name" value="DNABINDINGHU"/>
</dbReference>
<keyword evidence="2 5" id="KW-0238">DNA-binding</keyword>
<dbReference type="GO" id="GO:0005829">
    <property type="term" value="C:cytosol"/>
    <property type="evidence" value="ECO:0007669"/>
    <property type="project" value="TreeGrafter"/>
</dbReference>
<dbReference type="InterPro" id="IPR020816">
    <property type="entry name" value="Histone-like_DNA-bd_CS"/>
</dbReference>
<dbReference type="GO" id="GO:0030261">
    <property type="term" value="P:chromosome condensation"/>
    <property type="evidence" value="ECO:0007669"/>
    <property type="project" value="UniProtKB-KW"/>
</dbReference>
<dbReference type="AlphaFoldDB" id="A0A917F4V8"/>
<evidence type="ECO:0000256" key="1">
    <source>
        <dbReference type="ARBA" id="ARBA00023067"/>
    </source>
</evidence>
<comment type="similarity">
    <text evidence="3">Belongs to the bacterial histone-like protein family.</text>
</comment>
<dbReference type="Gene3D" id="4.10.520.10">
    <property type="entry name" value="IHF-like DNA-binding proteins"/>
    <property type="match status" value="1"/>
</dbReference>
<dbReference type="EMBL" id="BMEM01000002">
    <property type="protein sequence ID" value="GGF50588.1"/>
    <property type="molecule type" value="Genomic_DNA"/>
</dbReference>
<feature type="compositionally biased region" description="Basic and acidic residues" evidence="4">
    <location>
        <begin position="213"/>
        <end position="250"/>
    </location>
</feature>
<dbReference type="GO" id="GO:0030527">
    <property type="term" value="F:structural constituent of chromatin"/>
    <property type="evidence" value="ECO:0007669"/>
    <property type="project" value="InterPro"/>
</dbReference>
<dbReference type="SUPFAM" id="SSF47729">
    <property type="entry name" value="IHF-like DNA-binding proteins"/>
    <property type="match status" value="1"/>
</dbReference>
<sequence>MNKADLIEALAPRVGGRAAATLAVEGLVDLVLREVAAGGSVVVTGFGTFERVDRAARTGRNPRTGQAVPIDATSSPRFRPAAYFKDVVNDPDRLPTEGLAGVRVASDGSAPQREGVPASVRRGAPGGSSTRQGSTARAATGGAPAPVPATTTSTPTRTRRTASTGTPSTVRATRVAEAPVEEAPTVAPSRGLVTGGEEITRTMINAKKAQLARAKDEASTKKDRSKAGTKDTRKAGTKDEKKSGKKDAKKDAKKGKKGGKGKKG</sequence>
<evidence type="ECO:0000256" key="3">
    <source>
        <dbReference type="RuleBase" id="RU003939"/>
    </source>
</evidence>
<dbReference type="PROSITE" id="PS00045">
    <property type="entry name" value="HISTONE_LIKE"/>
    <property type="match status" value="1"/>
</dbReference>
<dbReference type="GO" id="GO:0003677">
    <property type="term" value="F:DNA binding"/>
    <property type="evidence" value="ECO:0007669"/>
    <property type="project" value="UniProtKB-KW"/>
</dbReference>
<organism evidence="5 6">
    <name type="scientific">Ornithinimicrobium tianjinense</name>
    <dbReference type="NCBI Taxonomy" id="1195761"/>
    <lineage>
        <taxon>Bacteria</taxon>
        <taxon>Bacillati</taxon>
        <taxon>Actinomycetota</taxon>
        <taxon>Actinomycetes</taxon>
        <taxon>Micrococcales</taxon>
        <taxon>Ornithinimicrobiaceae</taxon>
        <taxon>Ornithinimicrobium</taxon>
    </lineage>
</organism>
<dbReference type="SMART" id="SM00411">
    <property type="entry name" value="BHL"/>
    <property type="match status" value="1"/>
</dbReference>
<dbReference type="PANTHER" id="PTHR33175:SF3">
    <property type="entry name" value="DNA-BINDING PROTEIN HU-BETA"/>
    <property type="match status" value="1"/>
</dbReference>
<evidence type="ECO:0000256" key="4">
    <source>
        <dbReference type="SAM" id="MobiDB-lite"/>
    </source>
</evidence>
<feature type="region of interest" description="Disordered" evidence="4">
    <location>
        <begin position="102"/>
        <end position="264"/>
    </location>
</feature>
<keyword evidence="6" id="KW-1185">Reference proteome</keyword>